<dbReference type="AlphaFoldDB" id="A0A251UW01"/>
<keyword evidence="9 11" id="KW-0472">Membrane</keyword>
<organism evidence="14 15">
    <name type="scientific">Helianthus annuus</name>
    <name type="common">Common sunflower</name>
    <dbReference type="NCBI Taxonomy" id="4232"/>
    <lineage>
        <taxon>Eukaryota</taxon>
        <taxon>Viridiplantae</taxon>
        <taxon>Streptophyta</taxon>
        <taxon>Embryophyta</taxon>
        <taxon>Tracheophyta</taxon>
        <taxon>Spermatophyta</taxon>
        <taxon>Magnoliopsida</taxon>
        <taxon>eudicotyledons</taxon>
        <taxon>Gunneridae</taxon>
        <taxon>Pentapetalae</taxon>
        <taxon>asterids</taxon>
        <taxon>campanulids</taxon>
        <taxon>Asterales</taxon>
        <taxon>Asteraceae</taxon>
        <taxon>Asteroideae</taxon>
        <taxon>Heliantheae alliance</taxon>
        <taxon>Heliantheae</taxon>
        <taxon>Helianthus</taxon>
    </lineage>
</organism>
<comment type="subcellular location">
    <subcellularLocation>
        <location evidence="1">Cell membrane</location>
        <topology evidence="1">Single-pass type I membrane protein</topology>
    </subcellularLocation>
</comment>
<dbReference type="GO" id="GO:0006952">
    <property type="term" value="P:defense response"/>
    <property type="evidence" value="ECO:0007669"/>
    <property type="project" value="UniProtKB-ARBA"/>
</dbReference>
<dbReference type="GO" id="GO:0005886">
    <property type="term" value="C:plasma membrane"/>
    <property type="evidence" value="ECO:0007669"/>
    <property type="project" value="UniProtKB-SubCell"/>
</dbReference>
<feature type="transmembrane region" description="Helical" evidence="11">
    <location>
        <begin position="12"/>
        <end position="30"/>
    </location>
</feature>
<dbReference type="PANTHER" id="PTHR48063">
    <property type="entry name" value="LRR RECEPTOR-LIKE KINASE"/>
    <property type="match status" value="1"/>
</dbReference>
<evidence type="ECO:0000256" key="7">
    <source>
        <dbReference type="ARBA" id="ARBA00022737"/>
    </source>
</evidence>
<evidence type="ECO:0000256" key="10">
    <source>
        <dbReference type="ARBA" id="ARBA00023180"/>
    </source>
</evidence>
<dbReference type="EMBL" id="CM007893">
    <property type="protein sequence ID" value="OTG27219.1"/>
    <property type="molecule type" value="Genomic_DNA"/>
</dbReference>
<keyword evidence="4" id="KW-0433">Leucine-rich repeat</keyword>
<evidence type="ECO:0000259" key="12">
    <source>
        <dbReference type="Pfam" id="PF08263"/>
    </source>
</evidence>
<evidence type="ECO:0000256" key="2">
    <source>
        <dbReference type="ARBA" id="ARBA00009592"/>
    </source>
</evidence>
<keyword evidence="8 11" id="KW-1133">Transmembrane helix</keyword>
<dbReference type="InterPro" id="IPR032675">
    <property type="entry name" value="LRR_dom_sf"/>
</dbReference>
<sequence length="408" mass="46823">MKSTCLSKCKSWLFIFMMLLIFKVGCIQGICIEDERRALLEIKASLQEFANYYGVDNLLSTWVDNGSQECCAWERIKCETTTEYVTHLSLSNMLGDHDSHYDYYLRPKWRLNFSPFLRFKELRSLDLSYNDLDDMIATTGLERLSSLKKLEKLNLSTNYIQTDIFRSFGSIISLKVLDLSYLYGDNQYPLPHDISELSALKNLEVLDVTGCSYYGTIQMQGSDTITPLRKLKILNLGWNDFNESLIPFLSSLRSLRILDLSFNRIFESFPCQALSHLPNLEKLDLSSSSFINGTASNEGCKSLMRLKNLESISMQYSDLNKSMISCLSFLPSLKILNLRYSRILGSSFPMQEFSLLRKLKTLDLSFCDLHSLTLNELHNLRDLEVLLLNDNQFNGTLPVEGIYTFCSS</sequence>
<keyword evidence="3" id="KW-1003">Cell membrane</keyword>
<dbReference type="InterPro" id="IPR003591">
    <property type="entry name" value="Leu-rich_rpt_typical-subtyp"/>
</dbReference>
<dbReference type="InterPro" id="IPR013210">
    <property type="entry name" value="LRR_N_plant-typ"/>
</dbReference>
<dbReference type="InParanoid" id="A0A251UW01"/>
<reference evidence="15" key="1">
    <citation type="journal article" date="2017" name="Nature">
        <title>The sunflower genome provides insights into oil metabolism, flowering and Asterid evolution.</title>
        <authorList>
            <person name="Badouin H."/>
            <person name="Gouzy J."/>
            <person name="Grassa C.J."/>
            <person name="Murat F."/>
            <person name="Staton S.E."/>
            <person name="Cottret L."/>
            <person name="Lelandais-Briere C."/>
            <person name="Owens G.L."/>
            <person name="Carrere S."/>
            <person name="Mayjonade B."/>
            <person name="Legrand L."/>
            <person name="Gill N."/>
            <person name="Kane N.C."/>
            <person name="Bowers J.E."/>
            <person name="Hubner S."/>
            <person name="Bellec A."/>
            <person name="Berard A."/>
            <person name="Berges H."/>
            <person name="Blanchet N."/>
            <person name="Boniface M.C."/>
            <person name="Brunel D."/>
            <person name="Catrice O."/>
            <person name="Chaidir N."/>
            <person name="Claudel C."/>
            <person name="Donnadieu C."/>
            <person name="Faraut T."/>
            <person name="Fievet G."/>
            <person name="Helmstetter N."/>
            <person name="King M."/>
            <person name="Knapp S.J."/>
            <person name="Lai Z."/>
            <person name="Le Paslier M.C."/>
            <person name="Lippi Y."/>
            <person name="Lorenzon L."/>
            <person name="Mandel J.R."/>
            <person name="Marage G."/>
            <person name="Marchand G."/>
            <person name="Marquand E."/>
            <person name="Bret-Mestries E."/>
            <person name="Morien E."/>
            <person name="Nambeesan S."/>
            <person name="Nguyen T."/>
            <person name="Pegot-Espagnet P."/>
            <person name="Pouilly N."/>
            <person name="Raftis F."/>
            <person name="Sallet E."/>
            <person name="Schiex T."/>
            <person name="Thomas J."/>
            <person name="Vandecasteele C."/>
            <person name="Vares D."/>
            <person name="Vear F."/>
            <person name="Vautrin S."/>
            <person name="Crespi M."/>
            <person name="Mangin B."/>
            <person name="Burke J.M."/>
            <person name="Salse J."/>
            <person name="Munos S."/>
            <person name="Vincourt P."/>
            <person name="Rieseberg L.H."/>
            <person name="Langlade N.B."/>
        </authorList>
    </citation>
    <scope>NUCLEOTIDE SEQUENCE [LARGE SCALE GENOMIC DNA]</scope>
    <source>
        <strain evidence="15">cv. SF193</strain>
    </source>
</reference>
<evidence type="ECO:0000256" key="9">
    <source>
        <dbReference type="ARBA" id="ARBA00023136"/>
    </source>
</evidence>
<dbReference type="Pfam" id="PF13516">
    <property type="entry name" value="LRR_6"/>
    <property type="match status" value="1"/>
</dbReference>
<comment type="similarity">
    <text evidence="2">Belongs to the RLP family.</text>
</comment>
<feature type="domain" description="Disease resistance R13L4/SHOC-2-like LRR" evidence="13">
    <location>
        <begin position="167"/>
        <end position="399"/>
    </location>
</feature>
<dbReference type="Gene3D" id="3.80.10.10">
    <property type="entry name" value="Ribonuclease Inhibitor"/>
    <property type="match status" value="3"/>
</dbReference>
<evidence type="ECO:0000256" key="4">
    <source>
        <dbReference type="ARBA" id="ARBA00022614"/>
    </source>
</evidence>
<dbReference type="InterPro" id="IPR001611">
    <property type="entry name" value="Leu-rich_rpt"/>
</dbReference>
<keyword evidence="5 11" id="KW-0812">Transmembrane</keyword>
<keyword evidence="6" id="KW-0732">Signal</keyword>
<proteinExistence type="inferred from homology"/>
<evidence type="ECO:0000256" key="6">
    <source>
        <dbReference type="ARBA" id="ARBA00022729"/>
    </source>
</evidence>
<evidence type="ECO:0000259" key="13">
    <source>
        <dbReference type="Pfam" id="PF23598"/>
    </source>
</evidence>
<dbReference type="OMA" id="PYVETSY"/>
<evidence type="ECO:0000256" key="8">
    <source>
        <dbReference type="ARBA" id="ARBA00022989"/>
    </source>
</evidence>
<gene>
    <name evidence="14" type="ORF">HannXRQ_Chr04g0097661</name>
</gene>
<evidence type="ECO:0000313" key="14">
    <source>
        <dbReference type="EMBL" id="OTG27219.1"/>
    </source>
</evidence>
<keyword evidence="10" id="KW-0325">Glycoprotein</keyword>
<evidence type="ECO:0000256" key="1">
    <source>
        <dbReference type="ARBA" id="ARBA00004251"/>
    </source>
</evidence>
<dbReference type="GO" id="GO:0051707">
    <property type="term" value="P:response to other organism"/>
    <property type="evidence" value="ECO:0007669"/>
    <property type="project" value="UniProtKB-ARBA"/>
</dbReference>
<feature type="domain" description="Leucine-rich repeat-containing N-terminal plant-type" evidence="12">
    <location>
        <begin position="33"/>
        <end position="78"/>
    </location>
</feature>
<name>A0A251UW01_HELAN</name>
<dbReference type="PRINTS" id="PR00019">
    <property type="entry name" value="LEURICHRPT"/>
</dbReference>
<dbReference type="Pfam" id="PF23598">
    <property type="entry name" value="LRR_14"/>
    <property type="match status" value="1"/>
</dbReference>
<keyword evidence="15" id="KW-1185">Reference proteome</keyword>
<dbReference type="Proteomes" id="UP000215914">
    <property type="component" value="Chromosome 4"/>
</dbReference>
<evidence type="ECO:0000256" key="11">
    <source>
        <dbReference type="SAM" id="Phobius"/>
    </source>
</evidence>
<evidence type="ECO:0000256" key="5">
    <source>
        <dbReference type="ARBA" id="ARBA00022692"/>
    </source>
</evidence>
<keyword evidence="7" id="KW-0677">Repeat</keyword>
<protein>
    <submittedName>
        <fullName evidence="14">Putative leucine-rich repeat protein, plant-type</fullName>
    </submittedName>
</protein>
<dbReference type="PANTHER" id="PTHR48063:SF35">
    <property type="entry name" value="RECEPTOR-LIKE PROTEIN 12"/>
    <property type="match status" value="1"/>
</dbReference>
<evidence type="ECO:0000256" key="3">
    <source>
        <dbReference type="ARBA" id="ARBA00022475"/>
    </source>
</evidence>
<dbReference type="Pfam" id="PF08263">
    <property type="entry name" value="LRRNT_2"/>
    <property type="match status" value="1"/>
</dbReference>
<accession>A0A251UW01</accession>
<dbReference type="InterPro" id="IPR055414">
    <property type="entry name" value="LRR_R13L4/SHOC2-like"/>
</dbReference>
<dbReference type="SMART" id="SM00369">
    <property type="entry name" value="LRR_TYP"/>
    <property type="match status" value="6"/>
</dbReference>
<dbReference type="SUPFAM" id="SSF52047">
    <property type="entry name" value="RNI-like"/>
    <property type="match status" value="1"/>
</dbReference>
<evidence type="ECO:0000313" key="15">
    <source>
        <dbReference type="Proteomes" id="UP000215914"/>
    </source>
</evidence>
<dbReference type="InterPro" id="IPR046956">
    <property type="entry name" value="RLP23-like"/>
</dbReference>